<gene>
    <name evidence="2" type="ORF">GMA92_14180</name>
</gene>
<evidence type="ECO:0000313" key="2">
    <source>
        <dbReference type="EMBL" id="MTK22561.1"/>
    </source>
</evidence>
<dbReference type="InterPro" id="IPR010093">
    <property type="entry name" value="SinI_DNA-bd"/>
</dbReference>
<dbReference type="Pfam" id="PF12728">
    <property type="entry name" value="HTH_17"/>
    <property type="match status" value="1"/>
</dbReference>
<evidence type="ECO:0000259" key="1">
    <source>
        <dbReference type="Pfam" id="PF12728"/>
    </source>
</evidence>
<dbReference type="InterPro" id="IPR041657">
    <property type="entry name" value="HTH_17"/>
</dbReference>
<proteinExistence type="predicted"/>
<evidence type="ECO:0000313" key="3">
    <source>
        <dbReference type="Proteomes" id="UP000487649"/>
    </source>
</evidence>
<organism evidence="2 3">
    <name type="scientific">Turicibacter sanguinis</name>
    <dbReference type="NCBI Taxonomy" id="154288"/>
    <lineage>
        <taxon>Bacteria</taxon>
        <taxon>Bacillati</taxon>
        <taxon>Bacillota</taxon>
        <taxon>Erysipelotrichia</taxon>
        <taxon>Erysipelotrichales</taxon>
        <taxon>Turicibacteraceae</taxon>
        <taxon>Turicibacter</taxon>
    </lineage>
</organism>
<dbReference type="EMBL" id="WMQE01000042">
    <property type="protein sequence ID" value="MTK22561.1"/>
    <property type="molecule type" value="Genomic_DNA"/>
</dbReference>
<sequence>MAKVEVPVRDKLLLTLDDVAALLSTSVPTVRKLAKMGIIPFLKMGTKTFVDMNELKKGIQQLTYKRIDLERLEVMEIDCSDIGA</sequence>
<accession>A0A9X5AQJ2</accession>
<dbReference type="InterPro" id="IPR009061">
    <property type="entry name" value="DNA-bd_dom_put_sf"/>
</dbReference>
<dbReference type="SUPFAM" id="SSF46955">
    <property type="entry name" value="Putative DNA-binding domain"/>
    <property type="match status" value="1"/>
</dbReference>
<dbReference type="AlphaFoldDB" id="A0A9X5AQJ2"/>
<comment type="caution">
    <text evidence="2">The sequence shown here is derived from an EMBL/GenBank/DDBJ whole genome shotgun (WGS) entry which is preliminary data.</text>
</comment>
<feature type="domain" description="Helix-turn-helix" evidence="1">
    <location>
        <begin position="13"/>
        <end position="57"/>
    </location>
</feature>
<protein>
    <submittedName>
        <fullName evidence="2">Helix-turn-helix domain-containing protein</fullName>
    </submittedName>
</protein>
<dbReference type="GO" id="GO:0003677">
    <property type="term" value="F:DNA binding"/>
    <property type="evidence" value="ECO:0007669"/>
    <property type="project" value="InterPro"/>
</dbReference>
<name>A0A9X5AQJ2_9FIRM</name>
<dbReference type="Proteomes" id="UP000487649">
    <property type="component" value="Unassembled WGS sequence"/>
</dbReference>
<reference evidence="2 3" key="1">
    <citation type="journal article" date="2019" name="Nat. Med.">
        <title>A library of human gut bacterial isolates paired with longitudinal multiomics data enables mechanistic microbiome research.</title>
        <authorList>
            <person name="Poyet M."/>
            <person name="Groussin M."/>
            <person name="Gibbons S.M."/>
            <person name="Avila-Pacheco J."/>
            <person name="Jiang X."/>
            <person name="Kearney S.M."/>
            <person name="Perrotta A.R."/>
            <person name="Berdy B."/>
            <person name="Zhao S."/>
            <person name="Lieberman T.D."/>
            <person name="Swanson P.K."/>
            <person name="Smith M."/>
            <person name="Roesemann S."/>
            <person name="Alexander J.E."/>
            <person name="Rich S.A."/>
            <person name="Livny J."/>
            <person name="Vlamakis H."/>
            <person name="Clish C."/>
            <person name="Bullock K."/>
            <person name="Deik A."/>
            <person name="Scott J."/>
            <person name="Pierce K.A."/>
            <person name="Xavier R.J."/>
            <person name="Alm E.J."/>
        </authorList>
    </citation>
    <scope>NUCLEOTIDE SEQUENCE [LARGE SCALE GENOMIC DNA]</scope>
    <source>
        <strain evidence="2 3">BIOML-A198</strain>
    </source>
</reference>
<dbReference type="NCBIfam" id="TIGR01764">
    <property type="entry name" value="excise"/>
    <property type="match status" value="1"/>
</dbReference>